<reference evidence="1 2" key="1">
    <citation type="submission" date="2020-08" db="EMBL/GenBank/DDBJ databases">
        <title>Sequencing the genomes of 1000 actinobacteria strains.</title>
        <authorList>
            <person name="Klenk H.-P."/>
        </authorList>
    </citation>
    <scope>NUCLEOTIDE SEQUENCE [LARGE SCALE GENOMIC DNA]</scope>
    <source>
        <strain evidence="1 2">DSM 45582</strain>
    </source>
</reference>
<dbReference type="RefSeq" id="WP_184478757.1">
    <property type="nucleotide sequence ID" value="NZ_JACHIV010000001.1"/>
</dbReference>
<organism evidence="1 2">
    <name type="scientific">Saccharopolyspora gloriosae</name>
    <dbReference type="NCBI Taxonomy" id="455344"/>
    <lineage>
        <taxon>Bacteria</taxon>
        <taxon>Bacillati</taxon>
        <taxon>Actinomycetota</taxon>
        <taxon>Actinomycetes</taxon>
        <taxon>Pseudonocardiales</taxon>
        <taxon>Pseudonocardiaceae</taxon>
        <taxon>Saccharopolyspora</taxon>
    </lineage>
</organism>
<evidence type="ECO:0000313" key="1">
    <source>
        <dbReference type="EMBL" id="MBB5069007.1"/>
    </source>
</evidence>
<comment type="caution">
    <text evidence="1">The sequence shown here is derived from an EMBL/GenBank/DDBJ whole genome shotgun (WGS) entry which is preliminary data.</text>
</comment>
<sequence length="188" mass="20933">MAWTRTPQDIAFSTFDLNWGFFALRPIDIRADVTLLRRWLLDARPATAPGRTTKVRQLLETMLLTPERRVYLGFRDDVPAFLFETFPPEHATPGKRSGAVGVRLLASPTGDENPELATAILRTIVKMVLSDPAADRVVLESEVTHARLTRMAAGFHSEQRTTAHGTEVRISTCTRADVEEEHPLEAAG</sequence>
<dbReference type="EMBL" id="JACHIV010000001">
    <property type="protein sequence ID" value="MBB5069007.1"/>
    <property type="molecule type" value="Genomic_DNA"/>
</dbReference>
<protein>
    <recommendedName>
        <fullName evidence="3">Acetyltransferase (GNAT) family protein</fullName>
    </recommendedName>
</protein>
<name>A0A840NL69_9PSEU</name>
<dbReference type="PANTHER" id="PTHR31438:SF1">
    <property type="entry name" value="LYSINE N-ACYLTRANSFERASE C17G9.06C-RELATED"/>
    <property type="match status" value="1"/>
</dbReference>
<dbReference type="SUPFAM" id="SSF55729">
    <property type="entry name" value="Acyl-CoA N-acyltransferases (Nat)"/>
    <property type="match status" value="1"/>
</dbReference>
<dbReference type="PANTHER" id="PTHR31438">
    <property type="entry name" value="LYSINE N-ACYLTRANSFERASE C17G9.06C-RELATED"/>
    <property type="match status" value="1"/>
</dbReference>
<proteinExistence type="predicted"/>
<dbReference type="Gene3D" id="3.40.630.30">
    <property type="match status" value="1"/>
</dbReference>
<dbReference type="InterPro" id="IPR016181">
    <property type="entry name" value="Acyl_CoA_acyltransferase"/>
</dbReference>
<evidence type="ECO:0000313" key="2">
    <source>
        <dbReference type="Proteomes" id="UP000580474"/>
    </source>
</evidence>
<gene>
    <name evidence="1" type="ORF">BJ969_002095</name>
</gene>
<evidence type="ECO:0008006" key="3">
    <source>
        <dbReference type="Google" id="ProtNLM"/>
    </source>
</evidence>
<dbReference type="Pfam" id="PF13523">
    <property type="entry name" value="Acetyltransf_8"/>
    <property type="match status" value="1"/>
</dbReference>
<dbReference type="GO" id="GO:0016410">
    <property type="term" value="F:N-acyltransferase activity"/>
    <property type="evidence" value="ECO:0007669"/>
    <property type="project" value="TreeGrafter"/>
</dbReference>
<dbReference type="AlphaFoldDB" id="A0A840NL69"/>
<keyword evidence="2" id="KW-1185">Reference proteome</keyword>
<dbReference type="Proteomes" id="UP000580474">
    <property type="component" value="Unassembled WGS sequence"/>
</dbReference>
<accession>A0A840NL69</accession>